<dbReference type="Gene3D" id="1.25.40.10">
    <property type="entry name" value="Tetratricopeptide repeat domain"/>
    <property type="match status" value="1"/>
</dbReference>
<accession>A0A538TLZ2</accession>
<dbReference type="Proteomes" id="UP000316609">
    <property type="component" value="Unassembled WGS sequence"/>
</dbReference>
<feature type="transmembrane region" description="Helical" evidence="1">
    <location>
        <begin position="315"/>
        <end position="332"/>
    </location>
</feature>
<dbReference type="SUPFAM" id="SSF48452">
    <property type="entry name" value="TPR-like"/>
    <property type="match status" value="1"/>
</dbReference>
<name>A0A538TLZ2_UNCEI</name>
<organism evidence="2 3">
    <name type="scientific">Eiseniibacteriota bacterium</name>
    <dbReference type="NCBI Taxonomy" id="2212470"/>
    <lineage>
        <taxon>Bacteria</taxon>
        <taxon>Candidatus Eiseniibacteriota</taxon>
    </lineage>
</organism>
<protein>
    <recommendedName>
        <fullName evidence="4">Tetratricopeptide repeat protein</fullName>
    </recommendedName>
</protein>
<comment type="caution">
    <text evidence="2">The sequence shown here is derived from an EMBL/GenBank/DDBJ whole genome shotgun (WGS) entry which is preliminary data.</text>
</comment>
<sequence length="569" mass="62134">MTRATRSESFVPPPAARNGFPLLALVATLALFLALAHGAALTAPFFSDDYILIDKVRGAPWFDLFRPRALAYGWYRPLGRELHFWAILRLFPLDPLPFHAACFALWLSTLGLYAALARRLVGEGPAALATAGAAALAAWGVPIEWGPGAQELWMMVLALLSLHAFARARILLATLALGAALLCKESAAIVPGIAWAWSLAIDRRTRAQAARAVAPLASLVAVWALLHPLLGGRLWGNLVAPLPPAPAAPLTALTRTLLSLVNLDLRPAPLSGWRHALGAAVPSALVLGSLAALSARASTPPQGDGAPSVPSPGRVVVLGIAWALFGWVPLFWPGLSWQAYYTLFGSLGVWLALARFLARRRSLATALIFGIALLRGARADTPAREWGNERLQRFGKSFMQHTERFLRDHLPSLPPHARLYFTAAPRGVVFLTGHGDAPALRVWYHDPTIEGRYWSDYRERGRDEPAGPDYFFRYDSLASWIEVVRGPEDVRRARAIDPRWEQDHARLADVLALGDDWERAADEYRKLAREAPDHPDYAHNVAVCLEAAGDTAAARAWRNRAPKEVSGGR</sequence>
<evidence type="ECO:0008006" key="4">
    <source>
        <dbReference type="Google" id="ProtNLM"/>
    </source>
</evidence>
<evidence type="ECO:0000256" key="1">
    <source>
        <dbReference type="SAM" id="Phobius"/>
    </source>
</evidence>
<feature type="transmembrane region" description="Helical" evidence="1">
    <location>
        <begin position="212"/>
        <end position="230"/>
    </location>
</feature>
<feature type="transmembrane region" description="Helical" evidence="1">
    <location>
        <begin position="98"/>
        <end position="117"/>
    </location>
</feature>
<keyword evidence="1" id="KW-0472">Membrane</keyword>
<dbReference type="AlphaFoldDB" id="A0A538TLZ2"/>
<feature type="transmembrane region" description="Helical" evidence="1">
    <location>
        <begin position="273"/>
        <end position="294"/>
    </location>
</feature>
<feature type="transmembrane region" description="Helical" evidence="1">
    <location>
        <begin position="338"/>
        <end position="358"/>
    </location>
</feature>
<gene>
    <name evidence="2" type="ORF">E6K78_08795</name>
</gene>
<evidence type="ECO:0000313" key="2">
    <source>
        <dbReference type="EMBL" id="TMQ64642.1"/>
    </source>
</evidence>
<evidence type="ECO:0000313" key="3">
    <source>
        <dbReference type="Proteomes" id="UP000316609"/>
    </source>
</evidence>
<keyword evidence="1" id="KW-1133">Transmembrane helix</keyword>
<proteinExistence type="predicted"/>
<dbReference type="InterPro" id="IPR011990">
    <property type="entry name" value="TPR-like_helical_dom_sf"/>
</dbReference>
<dbReference type="EMBL" id="VBOY01000081">
    <property type="protein sequence ID" value="TMQ64642.1"/>
    <property type="molecule type" value="Genomic_DNA"/>
</dbReference>
<reference evidence="2 3" key="1">
    <citation type="journal article" date="2019" name="Nat. Microbiol.">
        <title>Mediterranean grassland soil C-N compound turnover is dependent on rainfall and depth, and is mediated by genomically divergent microorganisms.</title>
        <authorList>
            <person name="Diamond S."/>
            <person name="Andeer P.F."/>
            <person name="Li Z."/>
            <person name="Crits-Christoph A."/>
            <person name="Burstein D."/>
            <person name="Anantharaman K."/>
            <person name="Lane K.R."/>
            <person name="Thomas B.C."/>
            <person name="Pan C."/>
            <person name="Northen T.R."/>
            <person name="Banfield J.F."/>
        </authorList>
    </citation>
    <scope>NUCLEOTIDE SEQUENCE [LARGE SCALE GENOMIC DNA]</scope>
    <source>
        <strain evidence="2">WS_8</strain>
    </source>
</reference>
<keyword evidence="1" id="KW-0812">Transmembrane</keyword>
<feature type="transmembrane region" description="Helical" evidence="1">
    <location>
        <begin position="124"/>
        <end position="141"/>
    </location>
</feature>